<evidence type="ECO:0000313" key="2">
    <source>
        <dbReference type="Proteomes" id="UP000475214"/>
    </source>
</evidence>
<gene>
    <name evidence="1" type="ORF">G1H10_13770</name>
</gene>
<reference evidence="1 2" key="1">
    <citation type="submission" date="2020-02" db="EMBL/GenBank/DDBJ databases">
        <authorList>
            <person name="Li X.-J."/>
            <person name="Han X.-M."/>
        </authorList>
    </citation>
    <scope>NUCLEOTIDE SEQUENCE [LARGE SCALE GENOMIC DNA]</scope>
    <source>
        <strain evidence="1 2">CCTCC AB 2017055</strain>
    </source>
</reference>
<protein>
    <submittedName>
        <fullName evidence="1">Uncharacterized protein</fullName>
    </submittedName>
</protein>
<comment type="caution">
    <text evidence="1">The sequence shown here is derived from an EMBL/GenBank/DDBJ whole genome shotgun (WGS) entry which is preliminary data.</text>
</comment>
<proteinExistence type="predicted"/>
<dbReference type="EMBL" id="JAAGOA010000008">
    <property type="protein sequence ID" value="NEE01237.1"/>
    <property type="molecule type" value="Genomic_DNA"/>
</dbReference>
<sequence>MGSTSASTAWPTATSGCTWRHCDRTGLVVVSANGIDSHVERSRVDVVWNAADVVAAYA</sequence>
<dbReference type="Proteomes" id="UP000475214">
    <property type="component" value="Unassembled WGS sequence"/>
</dbReference>
<dbReference type="AlphaFoldDB" id="A0A6L9S866"/>
<organism evidence="1 2">
    <name type="scientific">Phytoactinopolyspora halotolerans</name>
    <dbReference type="NCBI Taxonomy" id="1981512"/>
    <lineage>
        <taxon>Bacteria</taxon>
        <taxon>Bacillati</taxon>
        <taxon>Actinomycetota</taxon>
        <taxon>Actinomycetes</taxon>
        <taxon>Jiangellales</taxon>
        <taxon>Jiangellaceae</taxon>
        <taxon>Phytoactinopolyspora</taxon>
    </lineage>
</organism>
<name>A0A6L9S866_9ACTN</name>
<keyword evidence="2" id="KW-1185">Reference proteome</keyword>
<evidence type="ECO:0000313" key="1">
    <source>
        <dbReference type="EMBL" id="NEE01237.1"/>
    </source>
</evidence>
<dbReference type="RefSeq" id="WP_163738450.1">
    <property type="nucleotide sequence ID" value="NZ_JAAGOA010000008.1"/>
</dbReference>
<accession>A0A6L9S866</accession>